<dbReference type="GO" id="GO:0006897">
    <property type="term" value="P:endocytosis"/>
    <property type="evidence" value="ECO:0007669"/>
    <property type="project" value="InterPro"/>
</dbReference>
<keyword evidence="2" id="KW-1185">Reference proteome</keyword>
<dbReference type="Proteomes" id="UP001176961">
    <property type="component" value="Unassembled WGS sequence"/>
</dbReference>
<gene>
    <name evidence="1" type="ORF">CYNAS_LOCUS11289</name>
</gene>
<proteinExistence type="predicted"/>
<accession>A0AA36GW87</accession>
<dbReference type="GO" id="GO:0032051">
    <property type="term" value="F:clathrin light chain binding"/>
    <property type="evidence" value="ECO:0007669"/>
    <property type="project" value="TreeGrafter"/>
</dbReference>
<dbReference type="GO" id="GO:0035615">
    <property type="term" value="F:clathrin adaptor activity"/>
    <property type="evidence" value="ECO:0007669"/>
    <property type="project" value="TreeGrafter"/>
</dbReference>
<organism evidence="1 2">
    <name type="scientific">Cylicocyclus nassatus</name>
    <name type="common">Nematode worm</name>
    <dbReference type="NCBI Taxonomy" id="53992"/>
    <lineage>
        <taxon>Eukaryota</taxon>
        <taxon>Metazoa</taxon>
        <taxon>Ecdysozoa</taxon>
        <taxon>Nematoda</taxon>
        <taxon>Chromadorea</taxon>
        <taxon>Rhabditida</taxon>
        <taxon>Rhabditina</taxon>
        <taxon>Rhabditomorpha</taxon>
        <taxon>Strongyloidea</taxon>
        <taxon>Strongylidae</taxon>
        <taxon>Cylicocyclus</taxon>
    </lineage>
</organism>
<dbReference type="GO" id="GO:0051015">
    <property type="term" value="F:actin filament binding"/>
    <property type="evidence" value="ECO:0007669"/>
    <property type="project" value="TreeGrafter"/>
</dbReference>
<dbReference type="GO" id="GO:0030136">
    <property type="term" value="C:clathrin-coated vesicle"/>
    <property type="evidence" value="ECO:0007669"/>
    <property type="project" value="TreeGrafter"/>
</dbReference>
<reference evidence="1" key="1">
    <citation type="submission" date="2023-07" db="EMBL/GenBank/DDBJ databases">
        <authorList>
            <consortium name="CYATHOMIX"/>
        </authorList>
    </citation>
    <scope>NUCLEOTIDE SEQUENCE</scope>
    <source>
        <strain evidence="1">N/A</strain>
    </source>
</reference>
<dbReference type="PANTHER" id="PTHR10407:SF15">
    <property type="entry name" value="HUNTINGTIN INTERACTING PROTEIN 1"/>
    <property type="match status" value="1"/>
</dbReference>
<comment type="caution">
    <text evidence="1">The sequence shown here is derived from an EMBL/GenBank/DDBJ whole genome shotgun (WGS) entry which is preliminary data.</text>
</comment>
<dbReference type="EMBL" id="CATQJL010000223">
    <property type="protein sequence ID" value="CAJ0599306.1"/>
    <property type="molecule type" value="Genomic_DNA"/>
</dbReference>
<dbReference type="GO" id="GO:0080025">
    <property type="term" value="F:phosphatidylinositol-3,5-bisphosphate binding"/>
    <property type="evidence" value="ECO:0007669"/>
    <property type="project" value="TreeGrafter"/>
</dbReference>
<evidence type="ECO:0000313" key="2">
    <source>
        <dbReference type="Proteomes" id="UP001176961"/>
    </source>
</evidence>
<dbReference type="InterPro" id="IPR030224">
    <property type="entry name" value="Sla2_fam"/>
</dbReference>
<dbReference type="GO" id="GO:0048268">
    <property type="term" value="P:clathrin coat assembly"/>
    <property type="evidence" value="ECO:0007669"/>
    <property type="project" value="TreeGrafter"/>
</dbReference>
<dbReference type="AlphaFoldDB" id="A0AA36GW87"/>
<dbReference type="GO" id="GO:0030864">
    <property type="term" value="C:cortical actin cytoskeleton"/>
    <property type="evidence" value="ECO:0007669"/>
    <property type="project" value="TreeGrafter"/>
</dbReference>
<protein>
    <submittedName>
        <fullName evidence="1">Uncharacterized protein</fullName>
    </submittedName>
</protein>
<dbReference type="PANTHER" id="PTHR10407">
    <property type="entry name" value="HUNTINGTIN INTERACTING PROTEIN 1"/>
    <property type="match status" value="1"/>
</dbReference>
<dbReference type="GO" id="GO:0043325">
    <property type="term" value="F:phosphatidylinositol-3,4-bisphosphate binding"/>
    <property type="evidence" value="ECO:0007669"/>
    <property type="project" value="TreeGrafter"/>
</dbReference>
<sequence>MLSSYTGSSHISTNWVNSGYISTHSVMVFAVRYTATFLFKGWSFIGSPIMPGNLNLRESQIKILGSDLNIAFEMAIGDRMDNLLSLQTKGSVLQNEEVYEEPSNLQYFKHLASIPTLSLAAPNFLQASDVDSCQNPHACLHSEGSEDGQLITADEVLLDLRTEERRSQQQAPHQILEDVRFAKKRLIAEAIFIPIAY</sequence>
<name>A0AA36GW87_CYLNA</name>
<dbReference type="GO" id="GO:0007015">
    <property type="term" value="P:actin filament organization"/>
    <property type="evidence" value="ECO:0007669"/>
    <property type="project" value="TreeGrafter"/>
</dbReference>
<evidence type="ECO:0000313" key="1">
    <source>
        <dbReference type="EMBL" id="CAJ0599306.1"/>
    </source>
</evidence>